<dbReference type="EMBL" id="GFPF01012420">
    <property type="protein sequence ID" value="MAA23566.1"/>
    <property type="molecule type" value="Transcribed_RNA"/>
</dbReference>
<dbReference type="PANTHER" id="PTHR21301:SF10">
    <property type="entry name" value="REVERSE TRANSCRIPTASE DOMAIN-CONTAINING PROTEIN"/>
    <property type="match status" value="1"/>
</dbReference>
<name>A0A224Z125_9ACAR</name>
<protein>
    <submittedName>
        <fullName evidence="1">Tick transposon</fullName>
    </submittedName>
</protein>
<proteinExistence type="predicted"/>
<sequence length="370" mass="41410">MRLLFFRKKGVCIGSCLAPILSDLFLAKIDRRLSPTLGQPTEGITIFRFVDDFMVFFNSTLDRFQDQCDDIVCILRSCLSPLVMTVELPVDGTIRFLDLKFVFRDNHTCWSYEPRAKKALLSFSSSHSKLIKRGIAKMCLNNALIISCSHLADASFKHQVSRLQTAGYPSHLIISVAEGLLRRAKGTQDRSTTVGSSAPNKENVAVIPYIHQVSHNLKKIAGRSNTRVLFSAPLKLGNLCKKTNPDKKISVVCPKKHTKPFIPCRTCVIYRIPLSCGRVYIGQTGRCINDRLREHSNKVGKSPPDGFLALHCLKCTCQPNFDKTVIVGKSSSEITRIVIEAEQIDYFGESCVSKTSLSLSKKELDYLRMC</sequence>
<dbReference type="AlphaFoldDB" id="A0A224Z125"/>
<reference evidence="1" key="1">
    <citation type="journal article" date="2017" name="Parasit. Vectors">
        <title>Sialotranscriptomics of Rhipicephalus zambeziensis reveals intricate expression profiles of secretory proteins and suggests tight temporal transcriptional regulation during blood-feeding.</title>
        <authorList>
            <person name="de Castro M.H."/>
            <person name="de Klerk D."/>
            <person name="Pienaar R."/>
            <person name="Rees D.J.G."/>
            <person name="Mans B.J."/>
        </authorList>
    </citation>
    <scope>NUCLEOTIDE SEQUENCE</scope>
    <source>
        <tissue evidence="1">Salivary glands</tissue>
    </source>
</reference>
<evidence type="ECO:0000313" key="1">
    <source>
        <dbReference type="EMBL" id="MAA23566.1"/>
    </source>
</evidence>
<accession>A0A224Z125</accession>
<organism evidence="1">
    <name type="scientific">Rhipicephalus zambeziensis</name>
    <dbReference type="NCBI Taxonomy" id="60191"/>
    <lineage>
        <taxon>Eukaryota</taxon>
        <taxon>Metazoa</taxon>
        <taxon>Ecdysozoa</taxon>
        <taxon>Arthropoda</taxon>
        <taxon>Chelicerata</taxon>
        <taxon>Arachnida</taxon>
        <taxon>Acari</taxon>
        <taxon>Parasitiformes</taxon>
        <taxon>Ixodida</taxon>
        <taxon>Ixodoidea</taxon>
        <taxon>Ixodidae</taxon>
        <taxon>Rhipicephalinae</taxon>
        <taxon>Rhipicephalus</taxon>
        <taxon>Rhipicephalus</taxon>
    </lineage>
</organism>
<dbReference type="PANTHER" id="PTHR21301">
    <property type="entry name" value="REVERSE TRANSCRIPTASE"/>
    <property type="match status" value="1"/>
</dbReference>